<reference evidence="1 2" key="1">
    <citation type="submission" date="2024-01" db="EMBL/GenBank/DDBJ databases">
        <title>The complete chloroplast genome sequence of Lithospermum erythrorhizon: insights into the phylogenetic relationship among Boraginaceae species and the maternal lineages of purple gromwells.</title>
        <authorList>
            <person name="Okada T."/>
            <person name="Watanabe K."/>
        </authorList>
    </citation>
    <scope>NUCLEOTIDE SEQUENCE [LARGE SCALE GENOMIC DNA]</scope>
</reference>
<dbReference type="Pfam" id="PF14009">
    <property type="entry name" value="PADRE"/>
    <property type="match status" value="1"/>
</dbReference>
<dbReference type="EMBL" id="BAABME010028307">
    <property type="protein sequence ID" value="GAA0178140.1"/>
    <property type="molecule type" value="Genomic_DNA"/>
</dbReference>
<dbReference type="Proteomes" id="UP001454036">
    <property type="component" value="Unassembled WGS sequence"/>
</dbReference>
<gene>
    <name evidence="1" type="ORF">LIER_42164</name>
</gene>
<dbReference type="AlphaFoldDB" id="A0AAV3RQL2"/>
<dbReference type="PANTHER" id="PTHR33148">
    <property type="entry name" value="PLASTID MOVEMENT IMPAIRED PROTEIN-RELATED"/>
    <property type="match status" value="1"/>
</dbReference>
<comment type="caution">
    <text evidence="1">The sequence shown here is derived from an EMBL/GenBank/DDBJ whole genome shotgun (WGS) entry which is preliminary data.</text>
</comment>
<dbReference type="PANTHER" id="PTHR33148:SF46">
    <property type="entry name" value="EMB|CAB85509.1"/>
    <property type="match status" value="1"/>
</dbReference>
<evidence type="ECO:0000313" key="1">
    <source>
        <dbReference type="EMBL" id="GAA0178140.1"/>
    </source>
</evidence>
<organism evidence="1 2">
    <name type="scientific">Lithospermum erythrorhizon</name>
    <name type="common">Purple gromwell</name>
    <name type="synonym">Lithospermum officinale var. erythrorhizon</name>
    <dbReference type="NCBI Taxonomy" id="34254"/>
    <lineage>
        <taxon>Eukaryota</taxon>
        <taxon>Viridiplantae</taxon>
        <taxon>Streptophyta</taxon>
        <taxon>Embryophyta</taxon>
        <taxon>Tracheophyta</taxon>
        <taxon>Spermatophyta</taxon>
        <taxon>Magnoliopsida</taxon>
        <taxon>eudicotyledons</taxon>
        <taxon>Gunneridae</taxon>
        <taxon>Pentapetalae</taxon>
        <taxon>asterids</taxon>
        <taxon>lamiids</taxon>
        <taxon>Boraginales</taxon>
        <taxon>Boraginaceae</taxon>
        <taxon>Boraginoideae</taxon>
        <taxon>Lithospermeae</taxon>
        <taxon>Lithospermum</taxon>
    </lineage>
</organism>
<sequence length="164" mass="18384">MGNCLFIQERVVQVMRTNGEVLEYKSPIKVYEILSEFAGHAIADKISVHNHLSPDDELLEGHLYYLMPIIPCPKVDTKRIEQPNQTTEAGQGAGVLRIKFMISKKELQAMLTKGLTVKDIVSQELQNVSHELQNRQSTPKNSDSCPKVSCQGWAPILESIPEVN</sequence>
<evidence type="ECO:0000313" key="2">
    <source>
        <dbReference type="Proteomes" id="UP001454036"/>
    </source>
</evidence>
<keyword evidence="2" id="KW-1185">Reference proteome</keyword>
<dbReference type="InterPro" id="IPR025322">
    <property type="entry name" value="PADRE_dom"/>
</dbReference>
<accession>A0AAV3RQL2</accession>
<protein>
    <submittedName>
        <fullName evidence="1">Uncharacterized protein</fullName>
    </submittedName>
</protein>
<proteinExistence type="predicted"/>
<name>A0AAV3RQL2_LITER</name>